<comment type="similarity">
    <text evidence="1">Belongs to the 'phage' integrase family.</text>
</comment>
<evidence type="ECO:0000313" key="9">
    <source>
        <dbReference type="Proteomes" id="UP000595841"/>
    </source>
</evidence>
<keyword evidence="9" id="KW-1185">Reference proteome</keyword>
<dbReference type="CDD" id="cd01189">
    <property type="entry name" value="INT_ICEBs1_C_like"/>
    <property type="match status" value="1"/>
</dbReference>
<dbReference type="SUPFAM" id="SSF56349">
    <property type="entry name" value="DNA breaking-rejoining enzymes"/>
    <property type="match status" value="1"/>
</dbReference>
<dbReference type="InterPro" id="IPR010998">
    <property type="entry name" value="Integrase_recombinase_N"/>
</dbReference>
<dbReference type="EMBL" id="CP068595">
    <property type="protein sequence ID" value="QQZ58849.1"/>
    <property type="molecule type" value="Genomic_DNA"/>
</dbReference>
<reference evidence="8 9" key="1">
    <citation type="submission" date="2021-01" db="EMBL/GenBank/DDBJ databases">
        <title>Whole genome sequence of Paenibacillus sonchi LMG 24727 for comparative genomics.</title>
        <authorList>
            <person name="Lee G."/>
            <person name="Kim M.-J."/>
            <person name="Lim K."/>
            <person name="Shin J.-H."/>
        </authorList>
    </citation>
    <scope>NUCLEOTIDE SEQUENCE [LARGE SCALE GENOMIC DNA]</scope>
    <source>
        <strain evidence="8 9">LMG 24727</strain>
    </source>
</reference>
<gene>
    <name evidence="8" type="ORF">JI735_19140</name>
</gene>
<evidence type="ECO:0000256" key="5">
    <source>
        <dbReference type="PROSITE-ProRule" id="PRU01248"/>
    </source>
</evidence>
<evidence type="ECO:0000313" key="8">
    <source>
        <dbReference type="EMBL" id="QQZ58849.1"/>
    </source>
</evidence>
<dbReference type="GO" id="GO:0015074">
    <property type="term" value="P:DNA integration"/>
    <property type="evidence" value="ECO:0007669"/>
    <property type="project" value="UniProtKB-KW"/>
</dbReference>
<dbReference type="PROSITE" id="PS51898">
    <property type="entry name" value="TYR_RECOMBINASE"/>
    <property type="match status" value="1"/>
</dbReference>
<dbReference type="Gene3D" id="1.10.443.10">
    <property type="entry name" value="Intergrase catalytic core"/>
    <property type="match status" value="1"/>
</dbReference>
<dbReference type="KEGG" id="pson:JI735_19140"/>
<protein>
    <submittedName>
        <fullName evidence="8">Site-specific integrase</fullName>
    </submittedName>
</protein>
<dbReference type="GO" id="GO:0006310">
    <property type="term" value="P:DNA recombination"/>
    <property type="evidence" value="ECO:0007669"/>
    <property type="project" value="UniProtKB-KW"/>
</dbReference>
<dbReference type="RefSeq" id="WP_051051689.1">
    <property type="nucleotide sequence ID" value="NZ_CP068595.1"/>
</dbReference>
<dbReference type="Pfam" id="PF14659">
    <property type="entry name" value="Phage_int_SAM_3"/>
    <property type="match status" value="1"/>
</dbReference>
<dbReference type="GO" id="GO:0003677">
    <property type="term" value="F:DNA binding"/>
    <property type="evidence" value="ECO:0007669"/>
    <property type="project" value="UniProtKB-UniRule"/>
</dbReference>
<dbReference type="InterPro" id="IPR004107">
    <property type="entry name" value="Integrase_SAM-like_N"/>
</dbReference>
<evidence type="ECO:0000259" key="6">
    <source>
        <dbReference type="PROSITE" id="PS51898"/>
    </source>
</evidence>
<dbReference type="Pfam" id="PF00589">
    <property type="entry name" value="Phage_integrase"/>
    <property type="match status" value="1"/>
</dbReference>
<dbReference type="Gene3D" id="1.10.150.130">
    <property type="match status" value="1"/>
</dbReference>
<evidence type="ECO:0000256" key="1">
    <source>
        <dbReference type="ARBA" id="ARBA00008857"/>
    </source>
</evidence>
<name>A0A974P7J3_9BACL</name>
<dbReference type="InterPro" id="IPR044068">
    <property type="entry name" value="CB"/>
</dbReference>
<evidence type="ECO:0000256" key="2">
    <source>
        <dbReference type="ARBA" id="ARBA00022908"/>
    </source>
</evidence>
<feature type="domain" description="Tyr recombinase" evidence="6">
    <location>
        <begin position="171"/>
        <end position="378"/>
    </location>
</feature>
<dbReference type="InterPro" id="IPR050090">
    <property type="entry name" value="Tyrosine_recombinase_XerCD"/>
</dbReference>
<keyword evidence="3 5" id="KW-0238">DNA-binding</keyword>
<dbReference type="PANTHER" id="PTHR30349:SF64">
    <property type="entry name" value="PROPHAGE INTEGRASE INTD-RELATED"/>
    <property type="match status" value="1"/>
</dbReference>
<evidence type="ECO:0000256" key="3">
    <source>
        <dbReference type="ARBA" id="ARBA00023125"/>
    </source>
</evidence>
<evidence type="ECO:0000256" key="4">
    <source>
        <dbReference type="ARBA" id="ARBA00023172"/>
    </source>
</evidence>
<feature type="domain" description="Core-binding (CB)" evidence="7">
    <location>
        <begin position="56"/>
        <end position="145"/>
    </location>
</feature>
<dbReference type="Proteomes" id="UP000595841">
    <property type="component" value="Chromosome"/>
</dbReference>
<sequence>MATFRKLKSGKWQARVSKEGDEFSIGTFRTKKEAEIEAARVEERIYYGQTLNDRNMLFSEVVEIWMKHKRSNLKDSTFEQVETIVRLHILPYFGNKRIMKIRRSEIKDWIQSYVDMKDENGEPKYSYGSCTKYLSVIKSIIHYAVYEIEILEKNLADKLKVSIKDSTKKKEPVKYHSLSELNKLLDFMKEYKHQRFEGYPIYYTLMYFLSRSGLRISEALALRWSDLKGDKITIERQTSRNNNNALKLTTLKNTSSYRTIRIETDVVGVLEKFKTIQDNLIMNSPTFHQNKDGIIFQNYLGNYLTPSTVRESIEKYCTKAGVEYKGTHGFRHTHAVLLLESGASLLFVSKRLGHKTIKTTADTYLSITQKIEEDELEKFASYTKREIESAQNRHDLLIPSQ</sequence>
<dbReference type="InterPro" id="IPR002104">
    <property type="entry name" value="Integrase_catalytic"/>
</dbReference>
<keyword evidence="4" id="KW-0233">DNA recombination</keyword>
<dbReference type="AlphaFoldDB" id="A0A974P7J3"/>
<dbReference type="InterPro" id="IPR011010">
    <property type="entry name" value="DNA_brk_join_enz"/>
</dbReference>
<organism evidence="8 9">
    <name type="scientific">Paenibacillus sonchi</name>
    <dbReference type="NCBI Taxonomy" id="373687"/>
    <lineage>
        <taxon>Bacteria</taxon>
        <taxon>Bacillati</taxon>
        <taxon>Bacillota</taxon>
        <taxon>Bacilli</taxon>
        <taxon>Bacillales</taxon>
        <taxon>Paenibacillaceae</taxon>
        <taxon>Paenibacillus</taxon>
        <taxon>Paenibacillus sonchi group</taxon>
    </lineage>
</organism>
<evidence type="ECO:0000259" key="7">
    <source>
        <dbReference type="PROSITE" id="PS51900"/>
    </source>
</evidence>
<dbReference type="PANTHER" id="PTHR30349">
    <property type="entry name" value="PHAGE INTEGRASE-RELATED"/>
    <property type="match status" value="1"/>
</dbReference>
<keyword evidence="2" id="KW-0229">DNA integration</keyword>
<proteinExistence type="inferred from homology"/>
<dbReference type="PROSITE" id="PS51900">
    <property type="entry name" value="CB"/>
    <property type="match status" value="1"/>
</dbReference>
<accession>A0A974P7J3</accession>
<dbReference type="InterPro" id="IPR013762">
    <property type="entry name" value="Integrase-like_cat_sf"/>
</dbReference>